<dbReference type="Pfam" id="PF12679">
    <property type="entry name" value="ABC2_membrane_2"/>
    <property type="match status" value="1"/>
</dbReference>
<keyword evidence="3" id="KW-1185">Reference proteome</keyword>
<dbReference type="GO" id="GO:0140359">
    <property type="term" value="F:ABC-type transporter activity"/>
    <property type="evidence" value="ECO:0007669"/>
    <property type="project" value="InterPro"/>
</dbReference>
<dbReference type="AlphaFoldDB" id="A0A3A5MI52"/>
<dbReference type="EMBL" id="QZVT01000001">
    <property type="protein sequence ID" value="RJT82924.1"/>
    <property type="molecule type" value="Genomic_DNA"/>
</dbReference>
<proteinExistence type="predicted"/>
<feature type="transmembrane region" description="Helical" evidence="1">
    <location>
        <begin position="295"/>
        <end position="313"/>
    </location>
</feature>
<reference evidence="2 3" key="1">
    <citation type="submission" date="2018-09" db="EMBL/GenBank/DDBJ databases">
        <title>Novel species of Arthrobacter.</title>
        <authorList>
            <person name="Liu Q."/>
            <person name="Xin Y.-H."/>
        </authorList>
    </citation>
    <scope>NUCLEOTIDE SEQUENCE [LARGE SCALE GENOMIC DNA]</scope>
    <source>
        <strain evidence="2 3">Hz2</strain>
    </source>
</reference>
<feature type="transmembrane region" description="Helical" evidence="1">
    <location>
        <begin position="120"/>
        <end position="149"/>
    </location>
</feature>
<gene>
    <name evidence="2" type="ORF">D6T63_00195</name>
</gene>
<keyword evidence="1" id="KW-0812">Transmembrane</keyword>
<dbReference type="Proteomes" id="UP000272560">
    <property type="component" value="Unassembled WGS sequence"/>
</dbReference>
<feature type="transmembrane region" description="Helical" evidence="1">
    <location>
        <begin position="161"/>
        <end position="183"/>
    </location>
</feature>
<feature type="transmembrane region" description="Helical" evidence="1">
    <location>
        <begin position="20"/>
        <end position="41"/>
    </location>
</feature>
<accession>A0A3A5MI52</accession>
<dbReference type="RefSeq" id="WP_120147031.1">
    <property type="nucleotide sequence ID" value="NZ_QZVT01000001.1"/>
</dbReference>
<evidence type="ECO:0000256" key="1">
    <source>
        <dbReference type="SAM" id="Phobius"/>
    </source>
</evidence>
<keyword evidence="1" id="KW-1133">Transmembrane helix</keyword>
<dbReference type="OrthoDB" id="3789452at2"/>
<feature type="transmembrane region" description="Helical" evidence="1">
    <location>
        <begin position="80"/>
        <end position="99"/>
    </location>
</feature>
<sequence>MAEVGVLCRKELKDLSRSRAIAMLLVFLSAVILLSVLVAAADYRVKLAEYTAYADALKAAGGSPTPPPNLFPLQMLRAGIEYLEIVGGLFAVILGYGLVAKEKGSNTLQLLFTRPLGRHAFAGGKILATVIVWLVVVVALFAVIALAVLLAGRAQLGGQDFLRLAIAAAHTWVYFIMWSLLALTLASLTRQPASGLVLALVLWLVIVLVIPQIGDTMDPDNQIPGGFFASLQIDRTNEKALLTHFASYETGRDFVEQTSATKQYERAVFAYLGVKSQYNQMPLGAVWDATSHNSLWLLGTSVFTVAAAFLSTTRETLLRKLP</sequence>
<protein>
    <submittedName>
        <fullName evidence="2">Polyphenol oxidoreductase</fullName>
    </submittedName>
</protein>
<dbReference type="PANTHER" id="PTHR43471">
    <property type="entry name" value="ABC TRANSPORTER PERMEASE"/>
    <property type="match status" value="1"/>
</dbReference>
<dbReference type="GO" id="GO:0005886">
    <property type="term" value="C:plasma membrane"/>
    <property type="evidence" value="ECO:0007669"/>
    <property type="project" value="UniProtKB-SubCell"/>
</dbReference>
<name>A0A3A5MI52_9MICC</name>
<organism evidence="2 3">
    <name type="scientific">Arthrobacter cheniae</name>
    <dbReference type="NCBI Taxonomy" id="1258888"/>
    <lineage>
        <taxon>Bacteria</taxon>
        <taxon>Bacillati</taxon>
        <taxon>Actinomycetota</taxon>
        <taxon>Actinomycetes</taxon>
        <taxon>Micrococcales</taxon>
        <taxon>Micrococcaceae</taxon>
        <taxon>Arthrobacter</taxon>
    </lineage>
</organism>
<evidence type="ECO:0000313" key="3">
    <source>
        <dbReference type="Proteomes" id="UP000272560"/>
    </source>
</evidence>
<comment type="caution">
    <text evidence="2">The sequence shown here is derived from an EMBL/GenBank/DDBJ whole genome shotgun (WGS) entry which is preliminary data.</text>
</comment>
<evidence type="ECO:0000313" key="2">
    <source>
        <dbReference type="EMBL" id="RJT82924.1"/>
    </source>
</evidence>
<feature type="transmembrane region" description="Helical" evidence="1">
    <location>
        <begin position="195"/>
        <end position="214"/>
    </location>
</feature>
<keyword evidence="1" id="KW-0472">Membrane</keyword>